<feature type="domain" description="HTH lysR-type" evidence="5">
    <location>
        <begin position="1"/>
        <end position="58"/>
    </location>
</feature>
<reference evidence="6 7" key="1">
    <citation type="journal article" date="2019" name="Int. J. Syst. Evol. Microbiol.">
        <title>Streptomyces cyaneochromogenes sp. nov., a blue pigment-producing actinomycete from manganese-contaminated soil.</title>
        <authorList>
            <person name="Tang X."/>
            <person name="Zhao J."/>
            <person name="Li K."/>
            <person name="Chen Z."/>
            <person name="Sun Y."/>
            <person name="Gao J."/>
        </authorList>
    </citation>
    <scope>NUCLEOTIDE SEQUENCE [LARGE SCALE GENOMIC DNA]</scope>
    <source>
        <strain evidence="6 7">MK-45</strain>
    </source>
</reference>
<dbReference type="Pfam" id="PF00126">
    <property type="entry name" value="HTH_1"/>
    <property type="match status" value="1"/>
</dbReference>
<dbReference type="SUPFAM" id="SSF46785">
    <property type="entry name" value="Winged helix' DNA-binding domain"/>
    <property type="match status" value="1"/>
</dbReference>
<keyword evidence="4" id="KW-0804">Transcription</keyword>
<dbReference type="SUPFAM" id="SSF53850">
    <property type="entry name" value="Periplasmic binding protein-like II"/>
    <property type="match status" value="1"/>
</dbReference>
<dbReference type="PANTHER" id="PTHR30346">
    <property type="entry name" value="TRANSCRIPTIONAL DUAL REGULATOR HCAR-RELATED"/>
    <property type="match status" value="1"/>
</dbReference>
<evidence type="ECO:0000256" key="3">
    <source>
        <dbReference type="ARBA" id="ARBA00023125"/>
    </source>
</evidence>
<dbReference type="InterPro" id="IPR036390">
    <property type="entry name" value="WH_DNA-bd_sf"/>
</dbReference>
<gene>
    <name evidence="6" type="ORF">EJ357_29820</name>
</gene>
<dbReference type="Proteomes" id="UP000280298">
    <property type="component" value="Chromosome"/>
</dbReference>
<evidence type="ECO:0000259" key="5">
    <source>
        <dbReference type="PROSITE" id="PS50931"/>
    </source>
</evidence>
<proteinExistence type="inferred from homology"/>
<dbReference type="OrthoDB" id="3673085at2"/>
<dbReference type="GO" id="GO:0032993">
    <property type="term" value="C:protein-DNA complex"/>
    <property type="evidence" value="ECO:0007669"/>
    <property type="project" value="TreeGrafter"/>
</dbReference>
<sequence>MQLRQLEYFLAVWEAGSFSGAAARLYVTQPSLSQQIGALEKELGAILLERGRQGVTLTPAGRVFLPRAQDVIRAVQDSQDAVREVVEGRHGDVHVLTVRSVASGILPPSAARWHSTYPSTVLRLHDYSHRRDLEEAMRSGQGDIAVGPRPDPWEGPVISLGYEEMVVTGSAEYPAGTAADPAELAAADWVLYEQEQGMSEVVDRLAGHLGFTPRAVARTGQVSAALLFAVEGIGVTVTPENAVPLRWSRHARRIGPGCFRELVVFSRKLPSQLAERYRDMLTTLELPLTAERDLPEGALRV</sequence>
<dbReference type="EMBL" id="CP034539">
    <property type="protein sequence ID" value="AZQ37127.1"/>
    <property type="molecule type" value="Genomic_DNA"/>
</dbReference>
<keyword evidence="2" id="KW-0805">Transcription regulation</keyword>
<dbReference type="AlphaFoldDB" id="A0A3Q9EVS1"/>
<dbReference type="CDD" id="cd05466">
    <property type="entry name" value="PBP2_LTTR_substrate"/>
    <property type="match status" value="1"/>
</dbReference>
<evidence type="ECO:0000256" key="4">
    <source>
        <dbReference type="ARBA" id="ARBA00023163"/>
    </source>
</evidence>
<dbReference type="Gene3D" id="3.40.190.290">
    <property type="match status" value="1"/>
</dbReference>
<protein>
    <submittedName>
        <fullName evidence="6">LysR family transcriptional regulator</fullName>
    </submittedName>
</protein>
<accession>A0A3Q9EVS1</accession>
<dbReference type="Pfam" id="PF03466">
    <property type="entry name" value="LysR_substrate"/>
    <property type="match status" value="1"/>
</dbReference>
<dbReference type="GO" id="GO:0003700">
    <property type="term" value="F:DNA-binding transcription factor activity"/>
    <property type="evidence" value="ECO:0007669"/>
    <property type="project" value="InterPro"/>
</dbReference>
<dbReference type="PROSITE" id="PS50931">
    <property type="entry name" value="HTH_LYSR"/>
    <property type="match status" value="1"/>
</dbReference>
<evidence type="ECO:0000256" key="2">
    <source>
        <dbReference type="ARBA" id="ARBA00023015"/>
    </source>
</evidence>
<dbReference type="PANTHER" id="PTHR30346:SF17">
    <property type="entry name" value="LYSR FAMILY TRANSCRIPTIONAL REGULATOR"/>
    <property type="match status" value="1"/>
</dbReference>
<keyword evidence="3" id="KW-0238">DNA-binding</keyword>
<comment type="similarity">
    <text evidence="1">Belongs to the LysR transcriptional regulatory family.</text>
</comment>
<evidence type="ECO:0000313" key="6">
    <source>
        <dbReference type="EMBL" id="AZQ37127.1"/>
    </source>
</evidence>
<dbReference type="InterPro" id="IPR036388">
    <property type="entry name" value="WH-like_DNA-bd_sf"/>
</dbReference>
<dbReference type="Gene3D" id="1.10.10.10">
    <property type="entry name" value="Winged helix-like DNA-binding domain superfamily/Winged helix DNA-binding domain"/>
    <property type="match status" value="1"/>
</dbReference>
<dbReference type="FunFam" id="1.10.10.10:FF:000001">
    <property type="entry name" value="LysR family transcriptional regulator"/>
    <property type="match status" value="1"/>
</dbReference>
<dbReference type="InterPro" id="IPR000847">
    <property type="entry name" value="LysR_HTH_N"/>
</dbReference>
<dbReference type="KEGG" id="scya:EJ357_29820"/>
<dbReference type="PRINTS" id="PR00039">
    <property type="entry name" value="HTHLYSR"/>
</dbReference>
<dbReference type="InterPro" id="IPR005119">
    <property type="entry name" value="LysR_subst-bd"/>
</dbReference>
<name>A0A3Q9EVS1_9ACTN</name>
<evidence type="ECO:0000256" key="1">
    <source>
        <dbReference type="ARBA" id="ARBA00009437"/>
    </source>
</evidence>
<dbReference type="RefSeq" id="WP_126394706.1">
    <property type="nucleotide sequence ID" value="NZ_CP034539.1"/>
</dbReference>
<dbReference type="GO" id="GO:0003677">
    <property type="term" value="F:DNA binding"/>
    <property type="evidence" value="ECO:0007669"/>
    <property type="project" value="UniProtKB-KW"/>
</dbReference>
<organism evidence="6 7">
    <name type="scientific">Streptomyces cyaneochromogenes</name>
    <dbReference type="NCBI Taxonomy" id="2496836"/>
    <lineage>
        <taxon>Bacteria</taxon>
        <taxon>Bacillati</taxon>
        <taxon>Actinomycetota</taxon>
        <taxon>Actinomycetes</taxon>
        <taxon>Kitasatosporales</taxon>
        <taxon>Streptomycetaceae</taxon>
        <taxon>Streptomyces</taxon>
    </lineage>
</organism>
<keyword evidence="7" id="KW-1185">Reference proteome</keyword>
<evidence type="ECO:0000313" key="7">
    <source>
        <dbReference type="Proteomes" id="UP000280298"/>
    </source>
</evidence>